<dbReference type="GO" id="GO:0005886">
    <property type="term" value="C:plasma membrane"/>
    <property type="evidence" value="ECO:0007669"/>
    <property type="project" value="UniProtKB-SubCell"/>
</dbReference>
<proteinExistence type="predicted"/>
<dbReference type="PROSITE" id="PS50109">
    <property type="entry name" value="HIS_KIN"/>
    <property type="match status" value="1"/>
</dbReference>
<dbReference type="InterPro" id="IPR036890">
    <property type="entry name" value="HATPase_C_sf"/>
</dbReference>
<dbReference type="CDD" id="cd00082">
    <property type="entry name" value="HisKA"/>
    <property type="match status" value="1"/>
</dbReference>
<evidence type="ECO:0000256" key="8">
    <source>
        <dbReference type="ARBA" id="ARBA00022840"/>
    </source>
</evidence>
<dbReference type="PRINTS" id="PR00344">
    <property type="entry name" value="BCTRLSENSOR"/>
</dbReference>
<keyword evidence="2" id="KW-1003">Cell membrane</keyword>
<dbReference type="InterPro" id="IPR029151">
    <property type="entry name" value="Sensor-like_sf"/>
</dbReference>
<keyword evidence="3" id="KW-0597">Phosphoprotein</keyword>
<dbReference type="SUPFAM" id="SSF47384">
    <property type="entry name" value="Homodimeric domain of signal transducing histidine kinase"/>
    <property type="match status" value="1"/>
</dbReference>
<keyword evidence="7 13" id="KW-0418">Kinase</keyword>
<evidence type="ECO:0000256" key="2">
    <source>
        <dbReference type="ARBA" id="ARBA00022475"/>
    </source>
</evidence>
<evidence type="ECO:0000256" key="4">
    <source>
        <dbReference type="ARBA" id="ARBA00022679"/>
    </source>
</evidence>
<dbReference type="GO" id="GO:0005524">
    <property type="term" value="F:ATP binding"/>
    <property type="evidence" value="ECO:0007669"/>
    <property type="project" value="UniProtKB-KW"/>
</dbReference>
<dbReference type="AlphaFoldDB" id="A0A1W1BD37"/>
<dbReference type="SMART" id="SM00387">
    <property type="entry name" value="HATPase_c"/>
    <property type="match status" value="1"/>
</dbReference>
<dbReference type="EMBL" id="FPHE01000021">
    <property type="protein sequence ID" value="SFV51491.1"/>
    <property type="molecule type" value="Genomic_DNA"/>
</dbReference>
<dbReference type="Pfam" id="PF02518">
    <property type="entry name" value="HATPase_c"/>
    <property type="match status" value="1"/>
</dbReference>
<evidence type="ECO:0000256" key="5">
    <source>
        <dbReference type="ARBA" id="ARBA00022692"/>
    </source>
</evidence>
<evidence type="ECO:0000256" key="3">
    <source>
        <dbReference type="ARBA" id="ARBA00022553"/>
    </source>
</evidence>
<keyword evidence="10" id="KW-0902">Two-component regulatory system</keyword>
<dbReference type="SUPFAM" id="SSF55874">
    <property type="entry name" value="ATPase domain of HSP90 chaperone/DNA topoisomerase II/histidine kinase"/>
    <property type="match status" value="1"/>
</dbReference>
<organism evidence="13">
    <name type="scientific">hydrothermal vent metagenome</name>
    <dbReference type="NCBI Taxonomy" id="652676"/>
    <lineage>
        <taxon>unclassified sequences</taxon>
        <taxon>metagenomes</taxon>
        <taxon>ecological metagenomes</taxon>
    </lineage>
</organism>
<dbReference type="InterPro" id="IPR003594">
    <property type="entry name" value="HATPase_dom"/>
</dbReference>
<keyword evidence="6" id="KW-0547">Nucleotide-binding</keyword>
<dbReference type="InterPro" id="IPR003661">
    <property type="entry name" value="HisK_dim/P_dom"/>
</dbReference>
<evidence type="ECO:0000256" key="6">
    <source>
        <dbReference type="ARBA" id="ARBA00022741"/>
    </source>
</evidence>
<dbReference type="InterPro" id="IPR036097">
    <property type="entry name" value="HisK_dim/P_sf"/>
</dbReference>
<name>A0A1W1BD37_9ZZZZ</name>
<protein>
    <submittedName>
        <fullName evidence="13">Putative two-component sensor histidine kinase</fullName>
    </submittedName>
</protein>
<keyword evidence="4" id="KW-0808">Transferase</keyword>
<evidence type="ECO:0000256" key="10">
    <source>
        <dbReference type="ARBA" id="ARBA00023012"/>
    </source>
</evidence>
<evidence type="ECO:0000259" key="12">
    <source>
        <dbReference type="PROSITE" id="PS50109"/>
    </source>
</evidence>
<keyword evidence="8" id="KW-0067">ATP-binding</keyword>
<dbReference type="InterPro" id="IPR004358">
    <property type="entry name" value="Sig_transdc_His_kin-like_C"/>
</dbReference>
<feature type="domain" description="Histidine kinase" evidence="12">
    <location>
        <begin position="385"/>
        <end position="599"/>
    </location>
</feature>
<evidence type="ECO:0000256" key="9">
    <source>
        <dbReference type="ARBA" id="ARBA00022989"/>
    </source>
</evidence>
<comment type="subcellular location">
    <subcellularLocation>
        <location evidence="1">Cell membrane</location>
        <topology evidence="1">Multi-pass membrane protein</topology>
    </subcellularLocation>
</comment>
<evidence type="ECO:0000256" key="1">
    <source>
        <dbReference type="ARBA" id="ARBA00004651"/>
    </source>
</evidence>
<feature type="transmembrane region" description="Helical" evidence="11">
    <location>
        <begin position="12"/>
        <end position="31"/>
    </location>
</feature>
<dbReference type="SUPFAM" id="SSF103190">
    <property type="entry name" value="Sensory domain-like"/>
    <property type="match status" value="1"/>
</dbReference>
<dbReference type="GO" id="GO:0000155">
    <property type="term" value="F:phosphorelay sensor kinase activity"/>
    <property type="evidence" value="ECO:0007669"/>
    <property type="project" value="InterPro"/>
</dbReference>
<keyword evidence="11" id="KW-0472">Membrane</keyword>
<gene>
    <name evidence="13" type="ORF">MNB_SV-12-775</name>
</gene>
<accession>A0A1W1BD37</accession>
<dbReference type="Gene3D" id="1.10.287.130">
    <property type="match status" value="1"/>
</dbReference>
<sequence length="599" mass="68355">MNIHKLKIRKVAPVVVPFIIFMMLLTGLSLGKVKKILIEQAYSKLTTSRDMKKQQIEEFFSRTVVDIEILAKSQCIKSLVNSFDSSNRYLSYQQEEFLQNYTKRYNYMNMLIISPSSGIIKYTQSKILKTGDNLNSEKLKDSLLNKVWQRVAKSKETRFVDMKPDKPFGGRTMMFVATPIYINDKFQAILVFQISDSSLSKIINFGEGYGETQKDYIIGSDSSVDINGTQCALTHSTRVSILNLKIGKCTTDVTQHALCGQHGKQVVKNCDGERVLSAYSSLEIAQDLNWAIISEIDEKVVLSIPNNIRDATIRDSMLFIFIITVVILFFIYKESKYEEAVTQKNQEMNETLQSRVAQEVIKNREHQELLFQQSKMASMGEMIGNIAHQWRQPLNALSALNVGLAMRYKAGKLTNNDVAVFKEKSNHIIQKMSDTINDFRNFFYPEKSVERFRVDRAIDDAINFIKDSYRINNIKIVNYTSCELDIENHKNELIQVLLNIFNNSKDAIKEFNSQNGVVIIDVIILENSLKITIQDNGGGIDQEIIDRVFEPYFTTKFKDEGTGIGLYMSKMIIEESMGGKLKLENRDSGVLTTIKLAIN</sequence>
<evidence type="ECO:0000313" key="13">
    <source>
        <dbReference type="EMBL" id="SFV51491.1"/>
    </source>
</evidence>
<evidence type="ECO:0000256" key="7">
    <source>
        <dbReference type="ARBA" id="ARBA00022777"/>
    </source>
</evidence>
<dbReference type="PANTHER" id="PTHR43065">
    <property type="entry name" value="SENSOR HISTIDINE KINASE"/>
    <property type="match status" value="1"/>
</dbReference>
<reference evidence="13" key="1">
    <citation type="submission" date="2016-10" db="EMBL/GenBank/DDBJ databases">
        <authorList>
            <person name="de Groot N.N."/>
        </authorList>
    </citation>
    <scope>NUCLEOTIDE SEQUENCE</scope>
</reference>
<keyword evidence="9 11" id="KW-1133">Transmembrane helix</keyword>
<dbReference type="InterPro" id="IPR005467">
    <property type="entry name" value="His_kinase_dom"/>
</dbReference>
<evidence type="ECO:0000256" key="11">
    <source>
        <dbReference type="SAM" id="Phobius"/>
    </source>
</evidence>
<keyword evidence="5 11" id="KW-0812">Transmembrane</keyword>
<dbReference type="PANTHER" id="PTHR43065:SF10">
    <property type="entry name" value="PEROXIDE STRESS-ACTIVATED HISTIDINE KINASE MAK3"/>
    <property type="match status" value="1"/>
</dbReference>
<dbReference type="Gene3D" id="3.30.565.10">
    <property type="entry name" value="Histidine kinase-like ATPase, C-terminal domain"/>
    <property type="match status" value="1"/>
</dbReference>